<dbReference type="InterPro" id="IPR003347">
    <property type="entry name" value="JmjC_dom"/>
</dbReference>
<sequence length="1008" mass="110801">MALSTAAALDDVPSSAEIAKSLLPNTDVDMLGADSWNDASAGSSSAPASQRKKGRQSTSSVTPAKLKPSHPRSSGVSPVKPPQLDSSFPFKSTAPIPRPGFLAMPTLDASLPIERLRIKMMEHEEKGIPLVVRGFHKLPGWNDLLFTPEWMITHGQPGETISVRNVYNKQDSKMPLTEFIKRCRNASDIIPGEEERYYGKDGLCPPQWEAWLSSSNVVPKHILPFGSDDVFALLEPKDRAETLMTYFGVGGTHTPCHKDLCASVGQNLMVHTENEGSAVWYMTARDDAAVVSEYFHGMGQEIDLETHVASELELKAAPFKMYMHRQERGDLICVPQKSCHQVINEGGITIKLSWSRMLMSSLDLAYKSELPIYHRVCRPEIYSVKLLIHSAVLALTQKLSQAMQGSGGEITPRVRSLRDTLKPLVMIYTEMIVSAWDMERKGEPTTFDPAQQYRLSCDFCGADIFQSYFECRDCDEDGNEPVTICSACYVEGRSCVCEVMQPVHVRPFKMLLEARNTAVAVLNQCLWEQEKLIENYSYEELESDESPHVHQAAVILAKSVNLNLDETAKCREAGTHEVPAAYSVTCSGCHKRSCLTHLLKSGRVHPAAGLLWSRNGKTFHTTHMSFKHAYSTAVDKMKTSRWGIEMLEGWVRLSHAAITYQRCRPYVNQRLTMGFFDEDYDHPLTVAKERPLPQKGSSRSKGKKRALDETIAGDDLESNTSVPAPPKAIPASKKRKISQPSSQLSNTAAGAVIAIKQEPGPSPSMNQLPHATSTSATSATSASRTLAASSQNTLGITSSNSLLGPVTLPNPSFVPEPNFPQHSLAPTALPPPSAASLDELAGPLVPGIDNDLLVRVVKEVSDELSEIRKHAEDTQYGHRTQLEALMAEYKATMEARFRAQEEAHASYRDYAERTMATSDSLTKTLTAQVSQLKAQLQDAQARVLRNEAIIDRMIGSSGVTSTPPSGIPSVFATPPSSRLNGSNNESQESSSITKPTSNGRFIRRPDVL</sequence>
<evidence type="ECO:0000256" key="1">
    <source>
        <dbReference type="SAM" id="Coils"/>
    </source>
</evidence>
<dbReference type="Gene3D" id="2.60.120.650">
    <property type="entry name" value="Cupin"/>
    <property type="match status" value="1"/>
</dbReference>
<feature type="region of interest" description="Disordered" evidence="2">
    <location>
        <begin position="757"/>
        <end position="786"/>
    </location>
</feature>
<dbReference type="AlphaFoldDB" id="A0A165F8T6"/>
<evidence type="ECO:0000259" key="3">
    <source>
        <dbReference type="PROSITE" id="PS51184"/>
    </source>
</evidence>
<feature type="domain" description="JmjC" evidence="3">
    <location>
        <begin position="207"/>
        <end position="373"/>
    </location>
</feature>
<dbReference type="STRING" id="1353952.A0A165F8T6"/>
<feature type="compositionally biased region" description="Low complexity" evidence="2">
    <location>
        <begin position="39"/>
        <end position="49"/>
    </location>
</feature>
<evidence type="ECO:0000256" key="2">
    <source>
        <dbReference type="SAM" id="MobiDB-lite"/>
    </source>
</evidence>
<dbReference type="OrthoDB" id="298344at2759"/>
<dbReference type="SMART" id="SM00558">
    <property type="entry name" value="JmjC"/>
    <property type="match status" value="1"/>
</dbReference>
<evidence type="ECO:0000313" key="4">
    <source>
        <dbReference type="EMBL" id="KZT56402.1"/>
    </source>
</evidence>
<feature type="region of interest" description="Disordered" evidence="2">
    <location>
        <begin position="686"/>
        <end position="745"/>
    </location>
</feature>
<keyword evidence="1" id="KW-0175">Coiled coil</keyword>
<proteinExistence type="predicted"/>
<evidence type="ECO:0000313" key="5">
    <source>
        <dbReference type="Proteomes" id="UP000076842"/>
    </source>
</evidence>
<name>A0A165F8T6_9BASI</name>
<feature type="region of interest" description="Disordered" evidence="2">
    <location>
        <begin position="29"/>
        <end position="91"/>
    </location>
</feature>
<feature type="compositionally biased region" description="Low complexity" evidence="2">
    <location>
        <begin position="955"/>
        <end position="970"/>
    </location>
</feature>
<keyword evidence="5" id="KW-1185">Reference proteome</keyword>
<feature type="coiled-coil region" evidence="1">
    <location>
        <begin position="882"/>
        <end position="942"/>
    </location>
</feature>
<dbReference type="Proteomes" id="UP000076842">
    <property type="component" value="Unassembled WGS sequence"/>
</dbReference>
<reference evidence="4 5" key="1">
    <citation type="journal article" date="2016" name="Mol. Biol. Evol.">
        <title>Comparative Genomics of Early-Diverging Mushroom-Forming Fungi Provides Insights into the Origins of Lignocellulose Decay Capabilities.</title>
        <authorList>
            <person name="Nagy L.G."/>
            <person name="Riley R."/>
            <person name="Tritt A."/>
            <person name="Adam C."/>
            <person name="Daum C."/>
            <person name="Floudas D."/>
            <person name="Sun H."/>
            <person name="Yadav J.S."/>
            <person name="Pangilinan J."/>
            <person name="Larsson K.H."/>
            <person name="Matsuura K."/>
            <person name="Barry K."/>
            <person name="Labutti K."/>
            <person name="Kuo R."/>
            <person name="Ohm R.A."/>
            <person name="Bhattacharya S.S."/>
            <person name="Shirouzu T."/>
            <person name="Yoshinaga Y."/>
            <person name="Martin F.M."/>
            <person name="Grigoriev I.V."/>
            <person name="Hibbett D.S."/>
        </authorList>
    </citation>
    <scope>NUCLEOTIDE SEQUENCE [LARGE SCALE GENOMIC DNA]</scope>
    <source>
        <strain evidence="4 5">HHB12733</strain>
    </source>
</reference>
<accession>A0A165F8T6</accession>
<feature type="compositionally biased region" description="Low complexity" evidence="2">
    <location>
        <begin position="982"/>
        <end position="991"/>
    </location>
</feature>
<feature type="compositionally biased region" description="Low complexity" evidence="2">
    <location>
        <begin position="771"/>
        <end position="786"/>
    </location>
</feature>
<dbReference type="PROSITE" id="PS51184">
    <property type="entry name" value="JMJC"/>
    <property type="match status" value="1"/>
</dbReference>
<protein>
    <recommendedName>
        <fullName evidence="3">JmjC domain-containing protein</fullName>
    </recommendedName>
</protein>
<gene>
    <name evidence="4" type="ORF">CALCODRAFT_555925</name>
</gene>
<dbReference type="EMBL" id="KV423978">
    <property type="protein sequence ID" value="KZT56402.1"/>
    <property type="molecule type" value="Genomic_DNA"/>
</dbReference>
<organism evidence="4 5">
    <name type="scientific">Calocera cornea HHB12733</name>
    <dbReference type="NCBI Taxonomy" id="1353952"/>
    <lineage>
        <taxon>Eukaryota</taxon>
        <taxon>Fungi</taxon>
        <taxon>Dikarya</taxon>
        <taxon>Basidiomycota</taxon>
        <taxon>Agaricomycotina</taxon>
        <taxon>Dacrymycetes</taxon>
        <taxon>Dacrymycetales</taxon>
        <taxon>Dacrymycetaceae</taxon>
        <taxon>Calocera</taxon>
    </lineage>
</organism>
<feature type="region of interest" description="Disordered" evidence="2">
    <location>
        <begin position="955"/>
        <end position="1008"/>
    </location>
</feature>
<dbReference type="InParanoid" id="A0A165F8T6"/>
<dbReference type="SUPFAM" id="SSF51197">
    <property type="entry name" value="Clavaminate synthase-like"/>
    <property type="match status" value="1"/>
</dbReference>